<keyword evidence="4 9" id="KW-0812">Transmembrane</keyword>
<dbReference type="EMBL" id="MCOG01000188">
    <property type="protein sequence ID" value="ORY28086.1"/>
    <property type="molecule type" value="Genomic_DNA"/>
</dbReference>
<comment type="caution">
    <text evidence="11">The sequence shown here is derived from an EMBL/GenBank/DDBJ whole genome shotgun (WGS) entry which is preliminary data.</text>
</comment>
<dbReference type="Pfam" id="PF12698">
    <property type="entry name" value="ABC2_membrane_3"/>
    <property type="match status" value="1"/>
</dbReference>
<gene>
    <name evidence="11" type="ORF">LY90DRAFT_674199</name>
</gene>
<protein>
    <recommendedName>
        <fullName evidence="10">ABC transporter domain-containing protein</fullName>
    </recommendedName>
</protein>
<feature type="transmembrane region" description="Helical" evidence="9">
    <location>
        <begin position="313"/>
        <end position="339"/>
    </location>
</feature>
<dbReference type="InterPro" id="IPR013525">
    <property type="entry name" value="ABC2_TM"/>
</dbReference>
<dbReference type="FunFam" id="3.40.50.300:FF:000335">
    <property type="entry name" value="ATP binding cassette subfamily A member 5"/>
    <property type="match status" value="1"/>
</dbReference>
<evidence type="ECO:0000256" key="2">
    <source>
        <dbReference type="ARBA" id="ARBA00008869"/>
    </source>
</evidence>
<dbReference type="Pfam" id="PF00005">
    <property type="entry name" value="ABC_tran"/>
    <property type="match status" value="1"/>
</dbReference>
<dbReference type="PROSITE" id="PS00211">
    <property type="entry name" value="ABC_TRANSPORTER_1"/>
    <property type="match status" value="1"/>
</dbReference>
<dbReference type="InterPro" id="IPR003593">
    <property type="entry name" value="AAA+_ATPase"/>
</dbReference>
<dbReference type="PROSITE" id="PS50893">
    <property type="entry name" value="ABC_TRANSPORTER_2"/>
    <property type="match status" value="1"/>
</dbReference>
<keyword evidence="7 9" id="KW-1133">Transmembrane helix</keyword>
<feature type="domain" description="ABC transporter" evidence="10">
    <location>
        <begin position="578"/>
        <end position="812"/>
    </location>
</feature>
<feature type="transmembrane region" description="Helical" evidence="9">
    <location>
        <begin position="486"/>
        <end position="504"/>
    </location>
</feature>
<dbReference type="AlphaFoldDB" id="A0A1Y2B025"/>
<dbReference type="STRING" id="1754190.A0A1Y2B025"/>
<sequence length="899" mass="103212">MDKDNKINDKESIDFLFWDRRIQKSEGSGLWFSQLKALLRKNIILTKRSWKTYLMITIITPLIIMLFLEYVIKINKDFMIKSVDHPERIPLPGVKDCIGDISTPDNCISLMFTNCIDDDECTRDSEVDKIMSTFIENNNERMNLTWSTDPNKWDVWDKDKLNYNVTKKFDIVHVPNSNFIYNYTMSHVNTTSFGIVFDINKDSGTNYRYQIWHNSTLEFNNTATISRGIDEAIIQLNSGKSDIKPRLNIDIKDFPIIGYDENYSDYIISISGGVFFFCVSMVVFINLLNNVVSDKETKVRYSMEMMGMKRSAYWTSWIIYYFVLFLINSLTTIFIGKIFGYSFFTNCNFLVLIYLFFGFGLALASLGFFISTLVNRTKTAVLIGISILIIGFFVEYIVFSSSQLCYSFWAEDSNPIYRRIGSYLIPFFNFGKMYMDVSFLSSNTYNYISETIVEGPGFKYDDLFEKVKATVPGNMNLDNMEPTINAFYYLIFNMVFYMILTIYFDNVRPNKYGKKKPFYYFLLPSYWKRSDKIVNCKEWIKETPKKYPHKIDVRELDDDVRTHFRNTCNPDYETNAPVRIINLRKEFGYGKKKKIAIKNSCLTIGKNKVIALLGQNGAGKSTTMNIISGLSTPTSGDVLVMNKSVLNNASGVQSELGICPQDDILFKDLTAMEHLKLYSGIKGAINCLALDDILISRLKAVQLYTVKDALSKTYSGGMKRRLSMIIATIGDPNVILLDEPTTGMDPVNRRYVWRFIENFKKGRCVLLTTHSMEEADALGDEIVIMSRSVVKAIGNSIHLKNKFGNGYSISIIANGDENIENVKQIAKEMVPGIRLADDSAGALIFEFSYDLSEYIPKFVQYLDENPDGIISTWGMSQTTLEEVFLTVIHEDSKRKFKEE</sequence>
<keyword evidence="8 9" id="KW-0472">Membrane</keyword>
<dbReference type="Proteomes" id="UP000193920">
    <property type="component" value="Unassembled WGS sequence"/>
</dbReference>
<dbReference type="InterPro" id="IPR027417">
    <property type="entry name" value="P-loop_NTPase"/>
</dbReference>
<evidence type="ECO:0000256" key="3">
    <source>
        <dbReference type="ARBA" id="ARBA00022448"/>
    </source>
</evidence>
<feature type="transmembrane region" description="Helical" evidence="9">
    <location>
        <begin position="351"/>
        <end position="374"/>
    </location>
</feature>
<feature type="transmembrane region" description="Helical" evidence="9">
    <location>
        <begin position="381"/>
        <end position="399"/>
    </location>
</feature>
<name>A0A1Y2B025_9FUNG</name>
<dbReference type="CDD" id="cd03263">
    <property type="entry name" value="ABC_subfamily_A"/>
    <property type="match status" value="1"/>
</dbReference>
<evidence type="ECO:0000313" key="11">
    <source>
        <dbReference type="EMBL" id="ORY28086.1"/>
    </source>
</evidence>
<evidence type="ECO:0000313" key="12">
    <source>
        <dbReference type="Proteomes" id="UP000193920"/>
    </source>
</evidence>
<dbReference type="InterPro" id="IPR026082">
    <property type="entry name" value="ABCA"/>
</dbReference>
<dbReference type="PANTHER" id="PTHR19229:SF205">
    <property type="entry name" value="ABC TRANSPORTER A FAMILY MEMBER 1-RELATED"/>
    <property type="match status" value="1"/>
</dbReference>
<evidence type="ECO:0000259" key="10">
    <source>
        <dbReference type="PROSITE" id="PS50893"/>
    </source>
</evidence>
<comment type="subcellular location">
    <subcellularLocation>
        <location evidence="1">Membrane</location>
        <topology evidence="1">Multi-pass membrane protein</topology>
    </subcellularLocation>
</comment>
<proteinExistence type="inferred from homology"/>
<accession>A0A1Y2B025</accession>
<organism evidence="11 12">
    <name type="scientific">Neocallimastix californiae</name>
    <dbReference type="NCBI Taxonomy" id="1754190"/>
    <lineage>
        <taxon>Eukaryota</taxon>
        <taxon>Fungi</taxon>
        <taxon>Fungi incertae sedis</taxon>
        <taxon>Chytridiomycota</taxon>
        <taxon>Chytridiomycota incertae sedis</taxon>
        <taxon>Neocallimastigomycetes</taxon>
        <taxon>Neocallimastigales</taxon>
        <taxon>Neocallimastigaceae</taxon>
        <taxon>Neocallimastix</taxon>
    </lineage>
</organism>
<evidence type="ECO:0000256" key="4">
    <source>
        <dbReference type="ARBA" id="ARBA00022692"/>
    </source>
</evidence>
<dbReference type="PANTHER" id="PTHR19229">
    <property type="entry name" value="ATP-BINDING CASSETTE TRANSPORTER SUBFAMILY A ABCA"/>
    <property type="match status" value="1"/>
</dbReference>
<dbReference type="GO" id="GO:0005319">
    <property type="term" value="F:lipid transporter activity"/>
    <property type="evidence" value="ECO:0007669"/>
    <property type="project" value="TreeGrafter"/>
</dbReference>
<dbReference type="GO" id="GO:0016020">
    <property type="term" value="C:membrane"/>
    <property type="evidence" value="ECO:0007669"/>
    <property type="project" value="UniProtKB-SubCell"/>
</dbReference>
<dbReference type="OrthoDB" id="8061355at2759"/>
<evidence type="ECO:0000256" key="5">
    <source>
        <dbReference type="ARBA" id="ARBA00022741"/>
    </source>
</evidence>
<dbReference type="SUPFAM" id="SSF52540">
    <property type="entry name" value="P-loop containing nucleoside triphosphate hydrolases"/>
    <property type="match status" value="1"/>
</dbReference>
<evidence type="ECO:0000256" key="7">
    <source>
        <dbReference type="ARBA" id="ARBA00022989"/>
    </source>
</evidence>
<keyword evidence="6" id="KW-0067">ATP-binding</keyword>
<dbReference type="InterPro" id="IPR017871">
    <property type="entry name" value="ABC_transporter-like_CS"/>
</dbReference>
<dbReference type="GO" id="GO:0005524">
    <property type="term" value="F:ATP binding"/>
    <property type="evidence" value="ECO:0007669"/>
    <property type="project" value="UniProtKB-KW"/>
</dbReference>
<keyword evidence="3" id="KW-0813">Transport</keyword>
<comment type="similarity">
    <text evidence="2">Belongs to the ABC transporter superfamily. ABCA family.</text>
</comment>
<feature type="transmembrane region" description="Helical" evidence="9">
    <location>
        <begin position="266"/>
        <end position="292"/>
    </location>
</feature>
<evidence type="ECO:0000256" key="6">
    <source>
        <dbReference type="ARBA" id="ARBA00022840"/>
    </source>
</evidence>
<dbReference type="SMART" id="SM00382">
    <property type="entry name" value="AAA"/>
    <property type="match status" value="1"/>
</dbReference>
<dbReference type="InterPro" id="IPR003439">
    <property type="entry name" value="ABC_transporter-like_ATP-bd"/>
</dbReference>
<keyword evidence="5" id="KW-0547">Nucleotide-binding</keyword>
<dbReference type="Gene3D" id="3.40.50.300">
    <property type="entry name" value="P-loop containing nucleotide triphosphate hydrolases"/>
    <property type="match status" value="1"/>
</dbReference>
<evidence type="ECO:0000256" key="8">
    <source>
        <dbReference type="ARBA" id="ARBA00023136"/>
    </source>
</evidence>
<keyword evidence="12" id="KW-1185">Reference proteome</keyword>
<dbReference type="GO" id="GO:0140359">
    <property type="term" value="F:ABC-type transporter activity"/>
    <property type="evidence" value="ECO:0007669"/>
    <property type="project" value="InterPro"/>
</dbReference>
<reference evidence="11 12" key="1">
    <citation type="submission" date="2016-08" db="EMBL/GenBank/DDBJ databases">
        <title>A Parts List for Fungal Cellulosomes Revealed by Comparative Genomics.</title>
        <authorList>
            <consortium name="DOE Joint Genome Institute"/>
            <person name="Haitjema C.H."/>
            <person name="Gilmore S.P."/>
            <person name="Henske J.K."/>
            <person name="Solomon K.V."/>
            <person name="De Groot R."/>
            <person name="Kuo A."/>
            <person name="Mondo S.J."/>
            <person name="Salamov A.A."/>
            <person name="Labutti K."/>
            <person name="Zhao Z."/>
            <person name="Chiniquy J."/>
            <person name="Barry K."/>
            <person name="Brewer H.M."/>
            <person name="Purvine S.O."/>
            <person name="Wright A.T."/>
            <person name="Boxma B."/>
            <person name="Van Alen T."/>
            <person name="Hackstein J.H."/>
            <person name="Baker S.E."/>
            <person name="Grigoriev I.V."/>
            <person name="O'Malley M.A."/>
        </authorList>
    </citation>
    <scope>NUCLEOTIDE SEQUENCE [LARGE SCALE GENOMIC DNA]</scope>
    <source>
        <strain evidence="11 12">G1</strain>
    </source>
</reference>
<evidence type="ECO:0000256" key="1">
    <source>
        <dbReference type="ARBA" id="ARBA00004141"/>
    </source>
</evidence>
<dbReference type="GO" id="GO:0016887">
    <property type="term" value="F:ATP hydrolysis activity"/>
    <property type="evidence" value="ECO:0007669"/>
    <property type="project" value="InterPro"/>
</dbReference>
<evidence type="ECO:0000256" key="9">
    <source>
        <dbReference type="SAM" id="Phobius"/>
    </source>
</evidence>
<feature type="transmembrane region" description="Helical" evidence="9">
    <location>
        <begin position="50"/>
        <end position="72"/>
    </location>
</feature>